<evidence type="ECO:0000259" key="7">
    <source>
        <dbReference type="PROSITE" id="PS51296"/>
    </source>
</evidence>
<dbReference type="Proteomes" id="UP000678276">
    <property type="component" value="Unassembled WGS sequence"/>
</dbReference>
<keyword evidence="2" id="KW-0001">2Fe-2S</keyword>
<evidence type="ECO:0000256" key="5">
    <source>
        <dbReference type="ARBA" id="ARBA00023004"/>
    </source>
</evidence>
<dbReference type="PANTHER" id="PTHR43756:SF5">
    <property type="entry name" value="CHOLINE MONOOXYGENASE, CHLOROPLASTIC"/>
    <property type="match status" value="1"/>
</dbReference>
<dbReference type="PANTHER" id="PTHR43756">
    <property type="entry name" value="CHOLINE MONOOXYGENASE, CHLOROPLASTIC"/>
    <property type="match status" value="1"/>
</dbReference>
<comment type="caution">
    <text evidence="8">The sequence shown here is derived from an EMBL/GenBank/DDBJ whole genome shotgun (WGS) entry which is preliminary data.</text>
</comment>
<dbReference type="InterPro" id="IPR001663">
    <property type="entry name" value="Rng_hydr_dOase-A"/>
</dbReference>
<accession>A0ABS4BMJ9</accession>
<keyword evidence="5" id="KW-0408">Iron</keyword>
<dbReference type="Gene3D" id="3.90.380.10">
    <property type="entry name" value="Naphthalene 1,2-dioxygenase Alpha Subunit, Chain A, domain 1"/>
    <property type="match status" value="1"/>
</dbReference>
<protein>
    <submittedName>
        <fullName evidence="8">Aromatic ring-hydroxylating dioxygenase subunit alpha</fullName>
    </submittedName>
</protein>
<dbReference type="EMBL" id="JAGJCF010000016">
    <property type="protein sequence ID" value="MBP0617404.1"/>
    <property type="molecule type" value="Genomic_DNA"/>
</dbReference>
<name>A0ABS4BMJ9_9HYPH</name>
<dbReference type="GO" id="GO:0051213">
    <property type="term" value="F:dioxygenase activity"/>
    <property type="evidence" value="ECO:0007669"/>
    <property type="project" value="UniProtKB-KW"/>
</dbReference>
<feature type="domain" description="Rieske" evidence="7">
    <location>
        <begin position="43"/>
        <end position="149"/>
    </location>
</feature>
<evidence type="ECO:0000313" key="8">
    <source>
        <dbReference type="EMBL" id="MBP0617404.1"/>
    </source>
</evidence>
<keyword evidence="9" id="KW-1185">Reference proteome</keyword>
<evidence type="ECO:0000256" key="2">
    <source>
        <dbReference type="ARBA" id="ARBA00022714"/>
    </source>
</evidence>
<reference evidence="8 9" key="1">
    <citation type="submission" date="2021-04" db="EMBL/GenBank/DDBJ databases">
        <title>Whole genome sequence of Jiella sp. KSK16Y-1.</title>
        <authorList>
            <person name="Tuo L."/>
        </authorList>
    </citation>
    <scope>NUCLEOTIDE SEQUENCE [LARGE SCALE GENOMIC DNA]</scope>
    <source>
        <strain evidence="8 9">KSK16Y-1</strain>
    </source>
</reference>
<proteinExistence type="predicted"/>
<dbReference type="Pfam" id="PF00848">
    <property type="entry name" value="Ring_hydroxyl_A"/>
    <property type="match status" value="1"/>
</dbReference>
<dbReference type="CDD" id="cd03469">
    <property type="entry name" value="Rieske_RO_Alpha_N"/>
    <property type="match status" value="1"/>
</dbReference>
<evidence type="ECO:0000256" key="6">
    <source>
        <dbReference type="ARBA" id="ARBA00023014"/>
    </source>
</evidence>
<dbReference type="InterPro" id="IPR017941">
    <property type="entry name" value="Rieske_2Fe-2S"/>
</dbReference>
<dbReference type="SUPFAM" id="SSF55961">
    <property type="entry name" value="Bet v1-like"/>
    <property type="match status" value="1"/>
</dbReference>
<sequence length="459" mass="50577">MRDLSMIAALFAERKPGHSLPQALYNSADVYEFDLEAIFGQSWILAGFSCEIPQPRGYMALTIGRSPVVITRDRDGALRAFHNSCRHRGAQVCADGSGGKARLTCPYHQWVYGLDGKLVHAGDMQPSFDAGEHGLKPIHVEEVAGAVFVSMAERPDAFDRFRAGLEPLLAPHRLGEAKIAHQNTLVEKGNWKLVMENARECYHCAVGHPELAVTFPINEARGGQFAKENDPHHLSFDARLAAAGLAKGPCLGPWWQIERFPLREGQVSLTMDGQPAVKKLMIEGDDPDVGSLRWAIEPHSFCHSTADTTVYFSAMPTAAGETVVTCKWLVHKDAVEGVDYDVERLTRLWNVTNMQDRDLVELNQRGVNSLGYTPGPYCTDRESYVQLFVDWYCDKAQDFIAARSGIDRRPRAAEVASTVAETFAGALAGSEPATGYAWADRSPAYPFEGEAAEQRPDQA</sequence>
<dbReference type="InterPro" id="IPR015879">
    <property type="entry name" value="Ring_hydroxy_dOase_asu_C_dom"/>
</dbReference>
<gene>
    <name evidence="8" type="ORF">J6595_17590</name>
</gene>
<dbReference type="Gene3D" id="2.102.10.10">
    <property type="entry name" value="Rieske [2Fe-2S] iron-sulphur domain"/>
    <property type="match status" value="1"/>
</dbReference>
<evidence type="ECO:0000313" key="9">
    <source>
        <dbReference type="Proteomes" id="UP000678276"/>
    </source>
</evidence>
<dbReference type="CDD" id="cd08884">
    <property type="entry name" value="RHO_alpha_C_GbcA-like"/>
    <property type="match status" value="1"/>
</dbReference>
<organism evidence="8 9">
    <name type="scientific">Jiella mangrovi</name>
    <dbReference type="NCBI Taxonomy" id="2821407"/>
    <lineage>
        <taxon>Bacteria</taxon>
        <taxon>Pseudomonadati</taxon>
        <taxon>Pseudomonadota</taxon>
        <taxon>Alphaproteobacteria</taxon>
        <taxon>Hyphomicrobiales</taxon>
        <taxon>Aurantimonadaceae</taxon>
        <taxon>Jiella</taxon>
    </lineage>
</organism>
<dbReference type="RefSeq" id="WP_209596160.1">
    <property type="nucleotide sequence ID" value="NZ_JAGJCF010000016.1"/>
</dbReference>
<dbReference type="Pfam" id="PF00355">
    <property type="entry name" value="Rieske"/>
    <property type="match status" value="1"/>
</dbReference>
<evidence type="ECO:0000256" key="4">
    <source>
        <dbReference type="ARBA" id="ARBA00023002"/>
    </source>
</evidence>
<dbReference type="InterPro" id="IPR036922">
    <property type="entry name" value="Rieske_2Fe-2S_sf"/>
</dbReference>
<keyword evidence="6" id="KW-0411">Iron-sulfur</keyword>
<keyword evidence="8" id="KW-0223">Dioxygenase</keyword>
<evidence type="ECO:0000256" key="3">
    <source>
        <dbReference type="ARBA" id="ARBA00022723"/>
    </source>
</evidence>
<dbReference type="PRINTS" id="PR00090">
    <property type="entry name" value="RNGDIOXGNASE"/>
</dbReference>
<keyword evidence="3" id="KW-0479">Metal-binding</keyword>
<comment type="cofactor">
    <cofactor evidence="1">
        <name>Fe cation</name>
        <dbReference type="ChEBI" id="CHEBI:24875"/>
    </cofactor>
</comment>
<keyword evidence="4" id="KW-0560">Oxidoreductase</keyword>
<evidence type="ECO:0000256" key="1">
    <source>
        <dbReference type="ARBA" id="ARBA00001962"/>
    </source>
</evidence>
<dbReference type="SUPFAM" id="SSF50022">
    <property type="entry name" value="ISP domain"/>
    <property type="match status" value="1"/>
</dbReference>
<dbReference type="PROSITE" id="PS51296">
    <property type="entry name" value="RIESKE"/>
    <property type="match status" value="1"/>
</dbReference>